<accession>A0A8C4Q616</accession>
<dbReference type="Gene3D" id="2.10.70.10">
    <property type="entry name" value="Complement Module, domain 1"/>
    <property type="match status" value="8"/>
</dbReference>
<feature type="domain" description="CUB" evidence="6">
    <location>
        <begin position="24"/>
        <end position="132"/>
    </location>
</feature>
<feature type="domain" description="Sushi" evidence="7">
    <location>
        <begin position="949"/>
        <end position="1006"/>
    </location>
</feature>
<evidence type="ECO:0000256" key="2">
    <source>
        <dbReference type="ARBA" id="ARBA00022729"/>
    </source>
</evidence>
<dbReference type="CDD" id="cd00041">
    <property type="entry name" value="CUB"/>
    <property type="match status" value="4"/>
</dbReference>
<dbReference type="SUPFAM" id="SSF57535">
    <property type="entry name" value="Complement control module/SCR domain"/>
    <property type="match status" value="8"/>
</dbReference>
<dbReference type="PANTHER" id="PTHR45656">
    <property type="entry name" value="PROTEIN CBR-CLEC-78"/>
    <property type="match status" value="1"/>
</dbReference>
<protein>
    <submittedName>
        <fullName evidence="8">Uncharacterized protein</fullName>
    </submittedName>
</protein>
<proteinExistence type="predicted"/>
<dbReference type="CDD" id="cd00033">
    <property type="entry name" value="CCP"/>
    <property type="match status" value="8"/>
</dbReference>
<dbReference type="Pfam" id="PF00431">
    <property type="entry name" value="CUB"/>
    <property type="match status" value="5"/>
</dbReference>
<feature type="domain" description="Sushi" evidence="7">
    <location>
        <begin position="759"/>
        <end position="821"/>
    </location>
</feature>
<evidence type="ECO:0000256" key="3">
    <source>
        <dbReference type="ARBA" id="ARBA00022737"/>
    </source>
</evidence>
<evidence type="ECO:0000256" key="4">
    <source>
        <dbReference type="ARBA" id="ARBA00023157"/>
    </source>
</evidence>
<dbReference type="InterPro" id="IPR000859">
    <property type="entry name" value="CUB_dom"/>
</dbReference>
<comment type="caution">
    <text evidence="5">Lacks conserved residue(s) required for the propagation of feature annotation.</text>
</comment>
<keyword evidence="1 5" id="KW-0768">Sushi</keyword>
<dbReference type="SUPFAM" id="SSF49854">
    <property type="entry name" value="Spermadhesin, CUB domain"/>
    <property type="match status" value="5"/>
</dbReference>
<reference evidence="8" key="1">
    <citation type="submission" date="2025-08" db="UniProtKB">
        <authorList>
            <consortium name="Ensembl"/>
        </authorList>
    </citation>
    <scope>IDENTIFICATION</scope>
</reference>
<dbReference type="PROSITE" id="PS50923">
    <property type="entry name" value="SUSHI"/>
    <property type="match status" value="8"/>
</dbReference>
<evidence type="ECO:0000259" key="7">
    <source>
        <dbReference type="PROSITE" id="PS50923"/>
    </source>
</evidence>
<feature type="domain" description="Sushi" evidence="7">
    <location>
        <begin position="138"/>
        <end position="199"/>
    </location>
</feature>
<keyword evidence="9" id="KW-1185">Reference proteome</keyword>
<evidence type="ECO:0000256" key="5">
    <source>
        <dbReference type="PROSITE-ProRule" id="PRU00302"/>
    </source>
</evidence>
<keyword evidence="4 5" id="KW-1015">Disulfide bond</keyword>
<dbReference type="SMART" id="SM00032">
    <property type="entry name" value="CCP"/>
    <property type="match status" value="8"/>
</dbReference>
<evidence type="ECO:0000313" key="9">
    <source>
        <dbReference type="Proteomes" id="UP000694388"/>
    </source>
</evidence>
<sequence>MVCVFGDSDRPSWNRPLPTCVAPCGGKSTGSTGAVLSPGFPGNYSGAQHCAFSVGVPHGFVIFAEFSFFQTAHKDFLYIYDGPSQRAPLLGSLSGSLREKVLPLTSSHQMTLVFSPSKDSSAKGFHLVYKAVPKSSASECTPITAPRHGQKIGSGLAVGTTLGFQCDPGYKLKGAKSVRCITMANALARWNDSMPSCSVPCGGNLTDMSGTILSPGFPGSYANNLSCVWRITLPEGDGVQLQVLKFATEHTWDTLHVYDGQDEHALRLGSFSGTSVPTFVNSSSNELYIHFISDVSMGTGGFHLKYTAVGLSSCSEPNRLSNGIKIGDRYLVNDVVSFECESGFKLQGHAHIMCMPGPIRRWNFPPPICRAMCGGTLTGDAGVILSPDFPGTYPNLIDCFWDIRLSEGRAYELQNCPDPLPFPNGHVLGSGVGVGQSLVFRCQTGFALIGQPVLTCQHGVSRSWDHPFPQCIAPCGGNVTGMKGTVYSPGYPEEYPSFQDCTWLISVPHGHGIHINFTLLHTEPIYDFISIWDGPNQSSHQLGIFSGNSGLDAVSSLTHHVLMRFQSDFSIGGFFALTFFAYQLRKCTQPSPVANADVLLWDNNLKIGDMVTYRCRRGYTLIGSATLTCQLNTWLQMVPTPPTCTASCPSEELRTDSSGIILSPAYPANYPYLQTCSWIVVVEKDHNITFYVESFQSERQYDELEIFDGVNRDHPRLAGLSGDHTAPLSFATHGPEAFVYWKSDHATSKKGFRLHYSAGYCSLPGAPEHGSVLGPPKGSLGSVVRWTCEAGFRLVGKSTATCRSSSLGYLAWDARVPACQAVSCGVPRAPINGGIIMVNRSTEMVIKFTCNPGFRLLKPQQATAFCHRDRRWSHGDSPPICSVISCPDLGSFWLEHGGWRLLNGSGRDVGSCLVFYCLPGYYLSGPRISYCTASGTWSWDEERPKCTVISCNELPSIPNGRKIGTQVTFGATAIFQCDAGFTLVGTQVRECLASGLWSGKGAGCVGA</sequence>
<keyword evidence="3" id="KW-0677">Repeat</keyword>
<dbReference type="SMART" id="SM00042">
    <property type="entry name" value="CUB"/>
    <property type="match status" value="4"/>
</dbReference>
<dbReference type="FunFam" id="2.60.120.290:FF:000001">
    <property type="entry name" value="CUB and sushi domain-containing protein 3 isoform X1"/>
    <property type="match status" value="2"/>
</dbReference>
<evidence type="ECO:0000313" key="8">
    <source>
        <dbReference type="Ensembl" id="ENSEBUP00000010380.1"/>
    </source>
</evidence>
<feature type="disulfide bond" evidence="5">
    <location>
        <begin position="977"/>
        <end position="1004"/>
    </location>
</feature>
<feature type="domain" description="Sushi" evidence="7">
    <location>
        <begin position="585"/>
        <end position="646"/>
    </location>
</feature>
<dbReference type="Pfam" id="PF00084">
    <property type="entry name" value="Sushi"/>
    <property type="match status" value="8"/>
</dbReference>
<dbReference type="Gene3D" id="2.60.120.290">
    <property type="entry name" value="Spermadhesin, CUB domain"/>
    <property type="match status" value="5"/>
</dbReference>
<keyword evidence="2" id="KW-0732">Signal</keyword>
<name>A0A8C4Q616_EPTBU</name>
<feature type="domain" description="CUB" evidence="6">
    <location>
        <begin position="648"/>
        <end position="759"/>
    </location>
</feature>
<dbReference type="InterPro" id="IPR000436">
    <property type="entry name" value="Sushi_SCR_CCP_dom"/>
</dbReference>
<dbReference type="PROSITE" id="PS01180">
    <property type="entry name" value="CUB"/>
    <property type="match status" value="5"/>
</dbReference>
<feature type="domain" description="Sushi" evidence="7">
    <location>
        <begin position="884"/>
        <end position="948"/>
    </location>
</feature>
<feature type="domain" description="Sushi" evidence="7">
    <location>
        <begin position="414"/>
        <end position="473"/>
    </location>
</feature>
<reference evidence="8" key="2">
    <citation type="submission" date="2025-09" db="UniProtKB">
        <authorList>
            <consortium name="Ensembl"/>
        </authorList>
    </citation>
    <scope>IDENTIFICATION</scope>
</reference>
<feature type="domain" description="Sushi" evidence="7">
    <location>
        <begin position="822"/>
        <end position="883"/>
    </location>
</feature>
<evidence type="ECO:0000256" key="1">
    <source>
        <dbReference type="ARBA" id="ARBA00022659"/>
    </source>
</evidence>
<evidence type="ECO:0000259" key="6">
    <source>
        <dbReference type="PROSITE" id="PS01180"/>
    </source>
</evidence>
<dbReference type="GeneTree" id="ENSGT00940000155701"/>
<dbReference type="Ensembl" id="ENSEBUT00000010927.1">
    <property type="protein sequence ID" value="ENSEBUP00000010380.1"/>
    <property type="gene ID" value="ENSEBUG00000006647.1"/>
</dbReference>
<feature type="domain" description="Sushi" evidence="7">
    <location>
        <begin position="312"/>
        <end position="371"/>
    </location>
</feature>
<dbReference type="Proteomes" id="UP000694388">
    <property type="component" value="Unplaced"/>
</dbReference>
<feature type="domain" description="CUB" evidence="6">
    <location>
        <begin position="201"/>
        <end position="309"/>
    </location>
</feature>
<dbReference type="InterPro" id="IPR051277">
    <property type="entry name" value="SEZ6_CSMD_C4BPB_Regulators"/>
</dbReference>
<dbReference type="InterPro" id="IPR035976">
    <property type="entry name" value="Sushi/SCR/CCP_sf"/>
</dbReference>
<organism evidence="8 9">
    <name type="scientific">Eptatretus burgeri</name>
    <name type="common">Inshore hagfish</name>
    <dbReference type="NCBI Taxonomy" id="7764"/>
    <lineage>
        <taxon>Eukaryota</taxon>
        <taxon>Metazoa</taxon>
        <taxon>Chordata</taxon>
        <taxon>Craniata</taxon>
        <taxon>Vertebrata</taxon>
        <taxon>Cyclostomata</taxon>
        <taxon>Myxini</taxon>
        <taxon>Myxiniformes</taxon>
        <taxon>Myxinidae</taxon>
        <taxon>Eptatretinae</taxon>
        <taxon>Eptatretus</taxon>
    </lineage>
</organism>
<dbReference type="PANTHER" id="PTHR45656:SF4">
    <property type="entry name" value="PROTEIN CBR-CLEC-78"/>
    <property type="match status" value="1"/>
</dbReference>
<dbReference type="InterPro" id="IPR035914">
    <property type="entry name" value="Sperma_CUB_dom_sf"/>
</dbReference>
<feature type="domain" description="CUB" evidence="6">
    <location>
        <begin position="475"/>
        <end position="586"/>
    </location>
</feature>
<dbReference type="AlphaFoldDB" id="A0A8C4Q616"/>
<feature type="domain" description="CUB" evidence="6">
    <location>
        <begin position="373"/>
        <end position="413"/>
    </location>
</feature>